<dbReference type="EMBL" id="CP002294">
    <property type="protein sequence ID" value="ADP76511.1"/>
    <property type="molecule type" value="Genomic_DNA"/>
</dbReference>
<sequence length="132" mass="14291">MKRIVEVILAILGILSYGLVIALGGLMFFLRNNEEFLKEFSSNRADDLETVVKIMSTGGTMFIIASILAIILGIIAIFMIKGNKRPKGAGTIFIVTAVLVAIITAGIGIIPGIFYFIAGLMCFVRKPPQVTR</sequence>
<feature type="transmembrane region" description="Helical" evidence="1">
    <location>
        <begin position="92"/>
        <end position="118"/>
    </location>
</feature>
<accession>A0A7U3YIX2</accession>
<dbReference type="InterPro" id="IPR025273">
    <property type="entry name" value="DUF4064"/>
</dbReference>
<evidence type="ECO:0000256" key="1">
    <source>
        <dbReference type="SAM" id="Phobius"/>
    </source>
</evidence>
<protein>
    <recommendedName>
        <fullName evidence="2">DUF4064 domain-containing protein</fullName>
    </recommendedName>
</protein>
<gene>
    <name evidence="3" type="ORF">GY4MC1_3900</name>
</gene>
<dbReference type="AlphaFoldDB" id="A0A7U3YIX2"/>
<keyword evidence="1" id="KW-1133">Transmembrane helix</keyword>
<keyword evidence="3" id="KW-0614">Plasmid</keyword>
<feature type="domain" description="DUF4064" evidence="2">
    <location>
        <begin position="2"/>
        <end position="102"/>
    </location>
</feature>
<organism evidence="3">
    <name type="scientific">Geobacillus sp. (strain Y4.1MC1)</name>
    <dbReference type="NCBI Taxonomy" id="581103"/>
    <lineage>
        <taxon>Bacteria</taxon>
        <taxon>Bacillati</taxon>
        <taxon>Bacillota</taxon>
        <taxon>Bacilli</taxon>
        <taxon>Bacillales</taxon>
        <taxon>Anoxybacillaceae</taxon>
        <taxon>Geobacillus</taxon>
    </lineage>
</organism>
<evidence type="ECO:0000313" key="3">
    <source>
        <dbReference type="EMBL" id="ADP76511.1"/>
    </source>
</evidence>
<keyword evidence="1" id="KW-0812">Transmembrane</keyword>
<dbReference type="Pfam" id="PF13273">
    <property type="entry name" value="DUF4064"/>
    <property type="match status" value="1"/>
</dbReference>
<dbReference type="KEGG" id="gmc:GY4MC1_3900"/>
<feature type="transmembrane region" description="Helical" evidence="1">
    <location>
        <begin position="7"/>
        <end position="30"/>
    </location>
</feature>
<keyword evidence="1" id="KW-0472">Membrane</keyword>
<feature type="transmembrane region" description="Helical" evidence="1">
    <location>
        <begin position="61"/>
        <end position="80"/>
    </location>
</feature>
<name>A0A7U3YIX2_GEOS0</name>
<evidence type="ECO:0000259" key="2">
    <source>
        <dbReference type="Pfam" id="PF13273"/>
    </source>
</evidence>
<geneLocation type="plasmid" evidence="3">
    <name>pGY4MC101</name>
</geneLocation>
<proteinExistence type="predicted"/>
<reference evidence="3" key="1">
    <citation type="submission" date="2010-10" db="EMBL/GenBank/DDBJ databases">
        <title>Complete sequence of plasmid of Geobacillus sp. Y4.1MC1.</title>
        <authorList>
            <consortium name="US DOE Joint Genome Institute"/>
            <person name="Lucas S."/>
            <person name="Copeland A."/>
            <person name="Lapidus A."/>
            <person name="Cheng J.-F."/>
            <person name="Bruce D."/>
            <person name="Goodwin L."/>
            <person name="Pitluck S."/>
            <person name="Chertkov O."/>
            <person name="Zhang X."/>
            <person name="Detter J.C."/>
            <person name="Han C."/>
            <person name="Tapia R."/>
            <person name="Land M."/>
            <person name="Hauser L."/>
            <person name="Jeffries C."/>
            <person name="Kyrpides N."/>
            <person name="Ivanova N."/>
            <person name="Ovchinnikova G."/>
            <person name="Brumm P."/>
            <person name="Mead D."/>
            <person name="Woyke T."/>
        </authorList>
    </citation>
    <scope>NUCLEOTIDE SEQUENCE [LARGE SCALE GENOMIC DNA]</scope>
    <source>
        <strain evidence="3">Y4.1MC1</strain>
        <plasmid evidence="3">pGY4MC101</plasmid>
    </source>
</reference>